<name>A0A1Y6CEC5_9BACT</name>
<protein>
    <recommendedName>
        <fullName evidence="3">STAS domain-containing protein</fullName>
    </recommendedName>
</protein>
<reference evidence="2" key="1">
    <citation type="submission" date="2017-04" db="EMBL/GenBank/DDBJ databases">
        <authorList>
            <person name="Varghese N."/>
            <person name="Submissions S."/>
        </authorList>
    </citation>
    <scope>NUCLEOTIDE SEQUENCE [LARGE SCALE GENOMIC DNA]</scope>
    <source>
        <strain evidence="2">RKEM611</strain>
    </source>
</reference>
<keyword evidence="2" id="KW-1185">Reference proteome</keyword>
<gene>
    <name evidence="1" type="ORF">SAMN06296036_11885</name>
</gene>
<evidence type="ECO:0000313" key="2">
    <source>
        <dbReference type="Proteomes" id="UP000192907"/>
    </source>
</evidence>
<dbReference type="AlphaFoldDB" id="A0A1Y6CEC5"/>
<organism evidence="1 2">
    <name type="scientific">Pseudobacteriovorax antillogorgiicola</name>
    <dbReference type="NCBI Taxonomy" id="1513793"/>
    <lineage>
        <taxon>Bacteria</taxon>
        <taxon>Pseudomonadati</taxon>
        <taxon>Bdellovibrionota</taxon>
        <taxon>Oligoflexia</taxon>
        <taxon>Oligoflexales</taxon>
        <taxon>Pseudobacteriovoracaceae</taxon>
        <taxon>Pseudobacteriovorax</taxon>
    </lineage>
</organism>
<proteinExistence type="predicted"/>
<sequence length="141" mass="16375">MDTIETDYYTLQYRGDIETIVHISKNLHIDDHVSDFNQHLLSLAQKYRPRYIVADLTHISVVDNEKAFSVIKALSRLVAINSLQGTFVVSPRRDFENIFFEFLKRKLGEIAVLPEMNYCQDISEAEQRIMLMSPPRVRNAS</sequence>
<evidence type="ECO:0000313" key="1">
    <source>
        <dbReference type="EMBL" id="SMF57051.1"/>
    </source>
</evidence>
<dbReference type="EMBL" id="FWZT01000018">
    <property type="protein sequence ID" value="SMF57051.1"/>
    <property type="molecule type" value="Genomic_DNA"/>
</dbReference>
<dbReference type="RefSeq" id="WP_132322314.1">
    <property type="nucleotide sequence ID" value="NZ_FWZT01000018.1"/>
</dbReference>
<dbReference type="Proteomes" id="UP000192907">
    <property type="component" value="Unassembled WGS sequence"/>
</dbReference>
<accession>A0A1Y6CEC5</accession>
<evidence type="ECO:0008006" key="3">
    <source>
        <dbReference type="Google" id="ProtNLM"/>
    </source>
</evidence>